<evidence type="ECO:0008006" key="3">
    <source>
        <dbReference type="Google" id="ProtNLM"/>
    </source>
</evidence>
<dbReference type="InParanoid" id="A0A1B4XFH4"/>
<evidence type="ECO:0000313" key="1">
    <source>
        <dbReference type="EMBL" id="BAV33555.1"/>
    </source>
</evidence>
<dbReference type="AlphaFoldDB" id="A0A1B4XFH4"/>
<dbReference type="OrthoDB" id="284878at2"/>
<accession>A0A1B4XFH4</accession>
<dbReference type="EMBL" id="AP014879">
    <property type="protein sequence ID" value="BAV33555.1"/>
    <property type="molecule type" value="Genomic_DNA"/>
</dbReference>
<organism evidence="1 2">
    <name type="scientific">Sulfuricaulis limicola</name>
    <dbReference type="NCBI Taxonomy" id="1620215"/>
    <lineage>
        <taxon>Bacteria</taxon>
        <taxon>Pseudomonadati</taxon>
        <taxon>Pseudomonadota</taxon>
        <taxon>Gammaproteobacteria</taxon>
        <taxon>Acidiferrobacterales</taxon>
        <taxon>Acidiferrobacteraceae</taxon>
        <taxon>Sulfuricaulis</taxon>
    </lineage>
</organism>
<name>A0A1B4XFH4_9GAMM</name>
<evidence type="ECO:0000313" key="2">
    <source>
        <dbReference type="Proteomes" id="UP000243180"/>
    </source>
</evidence>
<dbReference type="SUPFAM" id="SSF81301">
    <property type="entry name" value="Nucleotidyltransferase"/>
    <property type="match status" value="1"/>
</dbReference>
<dbReference type="KEGG" id="slim:SCL_1242"/>
<gene>
    <name evidence="1" type="ORF">SCL_1242</name>
</gene>
<dbReference type="RefSeq" id="WP_096360394.1">
    <property type="nucleotide sequence ID" value="NZ_AP014879.1"/>
</dbReference>
<dbReference type="InterPro" id="IPR043519">
    <property type="entry name" value="NT_sf"/>
</dbReference>
<keyword evidence="2" id="KW-1185">Reference proteome</keyword>
<proteinExistence type="predicted"/>
<sequence>MFYLELFKALEKHKVRYMLVGGLAMNLHGVPRATMDVDIVLALDPANLKAFLGMAEALKLKPVAPLKLEGLLEPTQRQQWLKEKNMLVLALRPPDIKGPTVDVLIDPPLDIEAALKRAVTREVSTVNISLISIEDLISLKEQAGRSQDQSDVEHLRRLLKSPL</sequence>
<dbReference type="Gene3D" id="3.30.460.40">
    <property type="match status" value="1"/>
</dbReference>
<dbReference type="InterPro" id="IPR018700">
    <property type="entry name" value="DUF2204"/>
</dbReference>
<reference evidence="1 2" key="1">
    <citation type="submission" date="2015-05" db="EMBL/GenBank/DDBJ databases">
        <title>Complete genome sequence of a sulfur-oxidizing gammaproteobacterium strain HA5.</title>
        <authorList>
            <person name="Miura A."/>
            <person name="Kojima H."/>
            <person name="Fukui M."/>
        </authorList>
    </citation>
    <scope>NUCLEOTIDE SEQUENCE [LARGE SCALE GENOMIC DNA]</scope>
    <source>
        <strain evidence="1 2">HA5</strain>
    </source>
</reference>
<protein>
    <recommendedName>
        <fullName evidence="3">Nucleotidyltransferase</fullName>
    </recommendedName>
</protein>
<dbReference type="Proteomes" id="UP000243180">
    <property type="component" value="Chromosome"/>
</dbReference>
<dbReference type="Pfam" id="PF09970">
    <property type="entry name" value="DUF2204"/>
    <property type="match status" value="1"/>
</dbReference>